<dbReference type="GO" id="GO:0016788">
    <property type="term" value="F:hydrolase activity, acting on ester bonds"/>
    <property type="evidence" value="ECO:0007669"/>
    <property type="project" value="InterPro"/>
</dbReference>
<evidence type="ECO:0000313" key="1">
    <source>
        <dbReference type="EMBL" id="VEW15463.1"/>
    </source>
</evidence>
<dbReference type="Gene3D" id="3.20.20.140">
    <property type="entry name" value="Metal-dependent hydrolases"/>
    <property type="match status" value="1"/>
</dbReference>
<dbReference type="RefSeq" id="WP_395948349.1">
    <property type="nucleotide sequence ID" value="NZ_CAACXN010000021.1"/>
</dbReference>
<dbReference type="PANTHER" id="PTHR46124">
    <property type="entry name" value="D-AMINOACYL-TRNA DEACYLASE"/>
    <property type="match status" value="1"/>
</dbReference>
<evidence type="ECO:0000313" key="2">
    <source>
        <dbReference type="Proteomes" id="UP000386281"/>
    </source>
</evidence>
<name>A0A449DCZ8_9MICO</name>
<proteinExistence type="predicted"/>
<keyword evidence="1" id="KW-0378">Hydrolase</keyword>
<dbReference type="Proteomes" id="UP000386281">
    <property type="component" value="Unassembled WGS sequence"/>
</dbReference>
<gene>
    <name evidence="1" type="primary">ycfH_3</name>
    <name evidence="1" type="ORF">NCTC12391_03630</name>
</gene>
<reference evidence="1 2" key="1">
    <citation type="submission" date="2019-02" db="EMBL/GenBank/DDBJ databases">
        <authorList>
            <consortium name="Pathogen Informatics"/>
        </authorList>
    </citation>
    <scope>NUCLEOTIDE SEQUENCE [LARGE SCALE GENOMIC DNA]</scope>
    <source>
        <strain evidence="1 2">3012STDY7078520</strain>
    </source>
</reference>
<dbReference type="Pfam" id="PF01026">
    <property type="entry name" value="TatD_DNase"/>
    <property type="match status" value="1"/>
</dbReference>
<dbReference type="EC" id="3.1.21.-" evidence="1"/>
<accession>A0A449DCZ8</accession>
<organism evidence="1 2">
    <name type="scientific">Brevibacterium casei</name>
    <dbReference type="NCBI Taxonomy" id="33889"/>
    <lineage>
        <taxon>Bacteria</taxon>
        <taxon>Bacillati</taxon>
        <taxon>Actinomycetota</taxon>
        <taxon>Actinomycetes</taxon>
        <taxon>Micrococcales</taxon>
        <taxon>Brevibacteriaceae</taxon>
        <taxon>Brevibacterium</taxon>
    </lineage>
</organism>
<dbReference type="InterPro" id="IPR001130">
    <property type="entry name" value="TatD-like"/>
</dbReference>
<dbReference type="InterPro" id="IPR032466">
    <property type="entry name" value="Metal_Hydrolase"/>
</dbReference>
<dbReference type="AlphaFoldDB" id="A0A449DCZ8"/>
<dbReference type="EMBL" id="CAACXN010000021">
    <property type="protein sequence ID" value="VEW15463.1"/>
    <property type="molecule type" value="Genomic_DNA"/>
</dbReference>
<dbReference type="PANTHER" id="PTHR46124:SF2">
    <property type="entry name" value="D-AMINOACYL-TRNA DEACYLASE"/>
    <property type="match status" value="1"/>
</dbReference>
<dbReference type="GO" id="GO:0005829">
    <property type="term" value="C:cytosol"/>
    <property type="evidence" value="ECO:0007669"/>
    <property type="project" value="TreeGrafter"/>
</dbReference>
<sequence>MTIFHCFSGDEAMARECAEHGYFMSFAGNITFKNADELRRAAASAPLELLLTETDPLPHPHPYRGKPGGPYLTPITARMLAEVREMDAGDLAEAVWANAETALGSWD</sequence>
<protein>
    <submittedName>
        <fullName evidence="1">Uncharacterized deoxyribonuclease YcfH</fullName>
        <ecNumber evidence="1">3.1.21.-</ecNumber>
    </submittedName>
</protein>
<dbReference type="SUPFAM" id="SSF51556">
    <property type="entry name" value="Metallo-dependent hydrolases"/>
    <property type="match status" value="1"/>
</dbReference>